<feature type="domain" description="Helicase ATP-binding" evidence="4">
    <location>
        <begin position="245"/>
        <end position="442"/>
    </location>
</feature>
<feature type="non-terminal residue" evidence="6">
    <location>
        <position position="1"/>
    </location>
</feature>
<dbReference type="GO" id="GO:0005634">
    <property type="term" value="C:nucleus"/>
    <property type="evidence" value="ECO:0007669"/>
    <property type="project" value="TreeGrafter"/>
</dbReference>
<comment type="caution">
    <text evidence="6">The sequence shown here is derived from an EMBL/GenBank/DDBJ whole genome shotgun (WGS) entry which is preliminary data.</text>
</comment>
<keyword evidence="7" id="KW-1185">Reference proteome</keyword>
<keyword evidence="3" id="KW-0067">ATP-binding</keyword>
<evidence type="ECO:0000259" key="5">
    <source>
        <dbReference type="PROSITE" id="PS51194"/>
    </source>
</evidence>
<evidence type="ECO:0000256" key="3">
    <source>
        <dbReference type="ARBA" id="ARBA00022840"/>
    </source>
</evidence>
<accession>A0A8H3FJ18</accession>
<dbReference type="Proteomes" id="UP000664534">
    <property type="component" value="Unassembled WGS sequence"/>
</dbReference>
<dbReference type="PROSITE" id="PS51192">
    <property type="entry name" value="HELICASE_ATP_BIND_1"/>
    <property type="match status" value="1"/>
</dbReference>
<dbReference type="Pfam" id="PF00271">
    <property type="entry name" value="Helicase_C"/>
    <property type="match status" value="1"/>
</dbReference>
<gene>
    <name evidence="6" type="primary">MNN10_2</name>
    <name evidence="6" type="ORF">IMSHALPRED_006702</name>
</gene>
<name>A0A8H3FJ18_9LECA</name>
<evidence type="ECO:0000256" key="2">
    <source>
        <dbReference type="ARBA" id="ARBA00022801"/>
    </source>
</evidence>
<dbReference type="InterPro" id="IPR038718">
    <property type="entry name" value="SNF2-like_sf"/>
</dbReference>
<evidence type="ECO:0000313" key="7">
    <source>
        <dbReference type="Proteomes" id="UP000664534"/>
    </source>
</evidence>
<dbReference type="PROSITE" id="PS51194">
    <property type="entry name" value="HELICASE_CTER"/>
    <property type="match status" value="1"/>
</dbReference>
<dbReference type="GO" id="GO:0016787">
    <property type="term" value="F:hydrolase activity"/>
    <property type="evidence" value="ECO:0007669"/>
    <property type="project" value="UniProtKB-KW"/>
</dbReference>
<feature type="domain" description="Helicase C-terminal" evidence="5">
    <location>
        <begin position="658"/>
        <end position="809"/>
    </location>
</feature>
<dbReference type="SMART" id="SM00490">
    <property type="entry name" value="HELICc"/>
    <property type="match status" value="1"/>
</dbReference>
<dbReference type="GO" id="GO:0016757">
    <property type="term" value="F:glycosyltransferase activity"/>
    <property type="evidence" value="ECO:0007669"/>
    <property type="project" value="UniProtKB-KW"/>
</dbReference>
<dbReference type="CDD" id="cd18008">
    <property type="entry name" value="DEXDc_SHPRH-like"/>
    <property type="match status" value="1"/>
</dbReference>
<proteinExistence type="predicted"/>
<dbReference type="InterPro" id="IPR027417">
    <property type="entry name" value="P-loop_NTPase"/>
</dbReference>
<dbReference type="GO" id="GO:0008094">
    <property type="term" value="F:ATP-dependent activity, acting on DNA"/>
    <property type="evidence" value="ECO:0007669"/>
    <property type="project" value="TreeGrafter"/>
</dbReference>
<keyword evidence="1" id="KW-0547">Nucleotide-binding</keyword>
<dbReference type="AlphaFoldDB" id="A0A8H3FJ18"/>
<dbReference type="Gene3D" id="3.40.50.10810">
    <property type="entry name" value="Tandem AAA-ATPase domain"/>
    <property type="match status" value="1"/>
</dbReference>
<evidence type="ECO:0000259" key="4">
    <source>
        <dbReference type="PROSITE" id="PS51192"/>
    </source>
</evidence>
<dbReference type="InterPro" id="IPR001650">
    <property type="entry name" value="Helicase_C-like"/>
</dbReference>
<dbReference type="CDD" id="cd18793">
    <property type="entry name" value="SF2_C_SNF"/>
    <property type="match status" value="1"/>
</dbReference>
<evidence type="ECO:0000313" key="6">
    <source>
        <dbReference type="EMBL" id="CAF9925531.1"/>
    </source>
</evidence>
<dbReference type="Pfam" id="PF00176">
    <property type="entry name" value="SNF2-rel_dom"/>
    <property type="match status" value="1"/>
</dbReference>
<sequence>IINLGFNLSERYAVHQTPIPLNTQSNSRVLLESDTSCVLGEIDLNSEKILGVLGKELTIQLFADYNPSRSGGSLENAKKSCGKLKQPMSLQTLSLFAILYGPTKLFEAVGAFAAKCHLYLQQPRHCNLNVPYRNPHCLSPEDNRIVRTFDLQSAVNPFNHSAQEVFANPIDLYADASEQDALSDAYTPPNLSTELYKHQRQAVTFMMQRECGWAMDGHHKDIWREERDSSGRSIYQNVISGLRQMTPPNQFRGGLLIDAPGLGKSLSMLALISSDAESEGQNTSKGTPSTATLLVVPKTCKPDIYLTDVTFELTQSVIQMWKDELHKHLRSSDSLKHCVYYGKNRTKYLEQLGNYKLVITTYSVVRLDWKTWTAEPDNSLTLHAKKWTRVVLDEAHIIREPSKSFAKSTCALQAERRWAVSATPIQNRLTDLFSLFKFLRCSPFDDQKVFNNQVTQNWKARSDPNSVAKLKTLVTCLSLRRPKTTIELPPSRDDLVELDFDKEEWEHYQRIKAKTLYSIDFADQETRGTTFLNALKWVNELRLMCNHGMSNLKETYNAEELPPAWSIQEAQVRFDQLEAVGLAKCSNPECFQDLSSALSSETGAEHEDEPWIDHSLRLLCSSCFKSQDQTTPRFFKICNHLPRRSQEYDTRHVEAKPSLETGFSGPSSLVVFSSWTKTFDIIQPQLWAHSIRCVRLDGTLSANSRANVLRVFRTEPGIRVLLATISCGGIGLDLTAASRAYIMEPQWNPMSESQALDRIYRLGQLKEVRTTRYIMRGSWEEQVLKLQRRKQELADLTLDGGGIKKADLTYGRLQYLKELVG</sequence>
<dbReference type="InterPro" id="IPR014001">
    <property type="entry name" value="Helicase_ATP-bd"/>
</dbReference>
<dbReference type="EMBL" id="CAJPDT010000040">
    <property type="protein sequence ID" value="CAF9925531.1"/>
    <property type="molecule type" value="Genomic_DNA"/>
</dbReference>
<dbReference type="PANTHER" id="PTHR45626">
    <property type="entry name" value="TRANSCRIPTION TERMINATION FACTOR 2-RELATED"/>
    <property type="match status" value="1"/>
</dbReference>
<dbReference type="Gene3D" id="3.40.50.300">
    <property type="entry name" value="P-loop containing nucleotide triphosphate hydrolases"/>
    <property type="match status" value="1"/>
</dbReference>
<dbReference type="SMART" id="SM00487">
    <property type="entry name" value="DEXDc"/>
    <property type="match status" value="1"/>
</dbReference>
<dbReference type="OrthoDB" id="448448at2759"/>
<keyword evidence="2" id="KW-0378">Hydrolase</keyword>
<dbReference type="SUPFAM" id="SSF52540">
    <property type="entry name" value="P-loop containing nucleoside triphosphate hydrolases"/>
    <property type="match status" value="2"/>
</dbReference>
<evidence type="ECO:0000256" key="1">
    <source>
        <dbReference type="ARBA" id="ARBA00022741"/>
    </source>
</evidence>
<dbReference type="InterPro" id="IPR049730">
    <property type="entry name" value="SNF2/RAD54-like_C"/>
</dbReference>
<organism evidence="6 7">
    <name type="scientific">Imshaugia aleurites</name>
    <dbReference type="NCBI Taxonomy" id="172621"/>
    <lineage>
        <taxon>Eukaryota</taxon>
        <taxon>Fungi</taxon>
        <taxon>Dikarya</taxon>
        <taxon>Ascomycota</taxon>
        <taxon>Pezizomycotina</taxon>
        <taxon>Lecanoromycetes</taxon>
        <taxon>OSLEUM clade</taxon>
        <taxon>Lecanoromycetidae</taxon>
        <taxon>Lecanorales</taxon>
        <taxon>Lecanorineae</taxon>
        <taxon>Parmeliaceae</taxon>
        <taxon>Imshaugia</taxon>
    </lineage>
</organism>
<dbReference type="InterPro" id="IPR050628">
    <property type="entry name" value="SNF2_RAD54_helicase_TF"/>
</dbReference>
<dbReference type="GO" id="GO:0005524">
    <property type="term" value="F:ATP binding"/>
    <property type="evidence" value="ECO:0007669"/>
    <property type="project" value="UniProtKB-KW"/>
</dbReference>
<reference evidence="6" key="1">
    <citation type="submission" date="2021-03" db="EMBL/GenBank/DDBJ databases">
        <authorList>
            <person name="Tagirdzhanova G."/>
        </authorList>
    </citation>
    <scope>NUCLEOTIDE SEQUENCE</scope>
</reference>
<protein>
    <submittedName>
        <fullName evidence="6">Alpha-1,6-mannosyltransferase</fullName>
    </submittedName>
</protein>
<dbReference type="InterPro" id="IPR000330">
    <property type="entry name" value="SNF2_N"/>
</dbReference>
<dbReference type="GO" id="GO:0006281">
    <property type="term" value="P:DNA repair"/>
    <property type="evidence" value="ECO:0007669"/>
    <property type="project" value="TreeGrafter"/>
</dbReference>
<dbReference type="PANTHER" id="PTHR45626:SF52">
    <property type="entry name" value="SINGLE-STRANDED DNA-DEPENDENT ATPASE (EUROFUNG)"/>
    <property type="match status" value="1"/>
</dbReference>